<feature type="transmembrane region" description="Helical" evidence="4">
    <location>
        <begin position="146"/>
        <end position="166"/>
    </location>
</feature>
<dbReference type="Pfam" id="PF07690">
    <property type="entry name" value="MFS_1"/>
    <property type="match status" value="1"/>
</dbReference>
<keyword evidence="7" id="KW-1185">Reference proteome</keyword>
<feature type="domain" description="Major facilitator superfamily (MFS) profile" evidence="5">
    <location>
        <begin position="12"/>
        <end position="402"/>
    </location>
</feature>
<evidence type="ECO:0000256" key="4">
    <source>
        <dbReference type="SAM" id="Phobius"/>
    </source>
</evidence>
<keyword evidence="2 4" id="KW-1133">Transmembrane helix</keyword>
<dbReference type="InterPro" id="IPR036259">
    <property type="entry name" value="MFS_trans_sf"/>
</dbReference>
<feature type="transmembrane region" description="Helical" evidence="4">
    <location>
        <begin position="378"/>
        <end position="396"/>
    </location>
</feature>
<keyword evidence="3 4" id="KW-0472">Membrane</keyword>
<evidence type="ECO:0000256" key="1">
    <source>
        <dbReference type="ARBA" id="ARBA00022692"/>
    </source>
</evidence>
<organism evidence="6 7">
    <name type="scientific">Caballeronia arationis</name>
    <dbReference type="NCBI Taxonomy" id="1777142"/>
    <lineage>
        <taxon>Bacteria</taxon>
        <taxon>Pseudomonadati</taxon>
        <taxon>Pseudomonadota</taxon>
        <taxon>Betaproteobacteria</taxon>
        <taxon>Burkholderiales</taxon>
        <taxon>Burkholderiaceae</taxon>
        <taxon>Caballeronia</taxon>
    </lineage>
</organism>
<proteinExistence type="predicted"/>
<keyword evidence="1 4" id="KW-0812">Transmembrane</keyword>
<evidence type="ECO:0000313" key="6">
    <source>
        <dbReference type="EMBL" id="SOE64863.1"/>
    </source>
</evidence>
<feature type="transmembrane region" description="Helical" evidence="4">
    <location>
        <begin position="224"/>
        <end position="245"/>
    </location>
</feature>
<dbReference type="PROSITE" id="PS50850">
    <property type="entry name" value="MFS"/>
    <property type="match status" value="1"/>
</dbReference>
<feature type="transmembrane region" description="Helical" evidence="4">
    <location>
        <begin position="51"/>
        <end position="75"/>
    </location>
</feature>
<feature type="transmembrane region" description="Helical" evidence="4">
    <location>
        <begin position="310"/>
        <end position="331"/>
    </location>
</feature>
<dbReference type="SUPFAM" id="SSF103473">
    <property type="entry name" value="MFS general substrate transporter"/>
    <property type="match status" value="1"/>
</dbReference>
<dbReference type="InterPro" id="IPR011701">
    <property type="entry name" value="MFS"/>
</dbReference>
<feature type="transmembrane region" description="Helical" evidence="4">
    <location>
        <begin position="172"/>
        <end position="189"/>
    </location>
</feature>
<feature type="transmembrane region" description="Helical" evidence="4">
    <location>
        <begin position="21"/>
        <end position="45"/>
    </location>
</feature>
<name>A0A7Z7I5H7_9BURK</name>
<evidence type="ECO:0000256" key="3">
    <source>
        <dbReference type="ARBA" id="ARBA00023136"/>
    </source>
</evidence>
<feature type="transmembrane region" description="Helical" evidence="4">
    <location>
        <begin position="285"/>
        <end position="304"/>
    </location>
</feature>
<dbReference type="RefSeq" id="WP_062636494.1">
    <property type="nucleotide sequence ID" value="NZ_FCOG02000020.1"/>
</dbReference>
<evidence type="ECO:0000259" key="5">
    <source>
        <dbReference type="PROSITE" id="PS50850"/>
    </source>
</evidence>
<dbReference type="AlphaFoldDB" id="A0A7Z7I5H7"/>
<dbReference type="Gene3D" id="1.20.1250.20">
    <property type="entry name" value="MFS general substrate transporter like domains"/>
    <property type="match status" value="2"/>
</dbReference>
<dbReference type="EMBL" id="OCSU01000001">
    <property type="protein sequence ID" value="SOE64863.1"/>
    <property type="molecule type" value="Genomic_DNA"/>
</dbReference>
<evidence type="ECO:0000313" key="7">
    <source>
        <dbReference type="Proteomes" id="UP000219522"/>
    </source>
</evidence>
<protein>
    <submittedName>
        <fullName evidence="6">Sugar phosphate permease</fullName>
    </submittedName>
</protein>
<gene>
    <name evidence="6" type="ORF">SAMN05446927_2806</name>
</gene>
<dbReference type="InterPro" id="IPR020846">
    <property type="entry name" value="MFS_dom"/>
</dbReference>
<dbReference type="GO" id="GO:0022857">
    <property type="term" value="F:transmembrane transporter activity"/>
    <property type="evidence" value="ECO:0007669"/>
    <property type="project" value="InterPro"/>
</dbReference>
<reference evidence="6 7" key="1">
    <citation type="submission" date="2017-09" db="EMBL/GenBank/DDBJ databases">
        <authorList>
            <person name="Varghese N."/>
            <person name="Submissions S."/>
        </authorList>
    </citation>
    <scope>NUCLEOTIDE SEQUENCE [LARGE SCALE GENOMIC DNA]</scope>
    <source>
        <strain evidence="6 7">OK806</strain>
    </source>
</reference>
<accession>A0A7Z7I5H7</accession>
<sequence>MNDRQTAPLQQASLGAQVVTLACTLAIQAVATAATLAFPILAPVIPGVQPAAVGVFLAVVYFGAMIGSVIGSAVVTGLGPVRASQAALLLQALALGLLTVDNPGLRLVAALLCGLGYGPITPASSQILARTTPAARMGIAFSLKQTGVPLGGLLTGVALPLIATFFSWKTGLAGLAVLAATVSLISSPLRTLDAEATGRLVISKTWYRPIAEVLAHPQLRSMAVVSLLFSACQLSVSGYLMAFLHREAGMGLAQAGVIYAVAQGAGIAGRLLWGHLADRIGSSRRVLMAVCVLMALSCVATGSFSSHWGIAALCIVSAVFGATAIGWNGVFLGELARLAPRGAVASVTGGALFFTYFGVVAGPPAFGYLADRTSSLGFAYVALGVVPCIALALLFLPDRAMRQRAVEKPGCSSQ</sequence>
<dbReference type="PROSITE" id="PS51257">
    <property type="entry name" value="PROKAR_LIPOPROTEIN"/>
    <property type="match status" value="1"/>
</dbReference>
<feature type="transmembrane region" description="Helical" evidence="4">
    <location>
        <begin position="343"/>
        <end position="366"/>
    </location>
</feature>
<dbReference type="Proteomes" id="UP000219522">
    <property type="component" value="Unassembled WGS sequence"/>
</dbReference>
<evidence type="ECO:0000256" key="2">
    <source>
        <dbReference type="ARBA" id="ARBA00022989"/>
    </source>
</evidence>
<dbReference type="PANTHER" id="PTHR23527:SF1">
    <property type="entry name" value="BLL3282 PROTEIN"/>
    <property type="match status" value="1"/>
</dbReference>
<feature type="transmembrane region" description="Helical" evidence="4">
    <location>
        <begin position="251"/>
        <end position="273"/>
    </location>
</feature>
<dbReference type="OrthoDB" id="8724598at2"/>
<comment type="caution">
    <text evidence="6">The sequence shown here is derived from an EMBL/GenBank/DDBJ whole genome shotgun (WGS) entry which is preliminary data.</text>
</comment>
<dbReference type="InterPro" id="IPR052952">
    <property type="entry name" value="MFS-Transporter"/>
</dbReference>
<dbReference type="PANTHER" id="PTHR23527">
    <property type="entry name" value="BLL3282 PROTEIN"/>
    <property type="match status" value="1"/>
</dbReference>